<proteinExistence type="predicted"/>
<name>A0ABS8EIM9_9FLAO</name>
<gene>
    <name evidence="2" type="ORF">J1C55_00575</name>
</gene>
<comment type="caution">
    <text evidence="2">The sequence shown here is derived from an EMBL/GenBank/DDBJ whole genome shotgun (WGS) entry which is preliminary data.</text>
</comment>
<dbReference type="EMBL" id="JAFMPT010000001">
    <property type="protein sequence ID" value="MCC1483069.1"/>
    <property type="molecule type" value="Genomic_DNA"/>
</dbReference>
<feature type="chain" id="PRO_5047528539" evidence="1">
    <location>
        <begin position="24"/>
        <end position="57"/>
    </location>
</feature>
<organism evidence="2 3">
    <name type="scientific">Winogradskyella immobilis</name>
    <dbReference type="NCBI Taxonomy" id="2816852"/>
    <lineage>
        <taxon>Bacteria</taxon>
        <taxon>Pseudomonadati</taxon>
        <taxon>Bacteroidota</taxon>
        <taxon>Flavobacteriia</taxon>
        <taxon>Flavobacteriales</taxon>
        <taxon>Flavobacteriaceae</taxon>
        <taxon>Winogradskyella</taxon>
    </lineage>
</organism>
<evidence type="ECO:0000313" key="2">
    <source>
        <dbReference type="EMBL" id="MCC1483069.1"/>
    </source>
</evidence>
<evidence type="ECO:0000313" key="3">
    <source>
        <dbReference type="Proteomes" id="UP000778797"/>
    </source>
</evidence>
<dbReference type="Proteomes" id="UP000778797">
    <property type="component" value="Unassembled WGS sequence"/>
</dbReference>
<accession>A0ABS8EIM9</accession>
<protein>
    <submittedName>
        <fullName evidence="2">Uncharacterized protein</fullName>
    </submittedName>
</protein>
<keyword evidence="1" id="KW-0732">Signal</keyword>
<feature type="signal peptide" evidence="1">
    <location>
        <begin position="1"/>
        <end position="23"/>
    </location>
</feature>
<sequence length="57" mass="6100">MKALKITLLLAAVLLLTVSGVQSKEAIAQDENTTIKKSHNKSLLAIDRKLTKLKGAA</sequence>
<reference evidence="2" key="1">
    <citation type="submission" date="2021-03" db="EMBL/GenBank/DDBJ databases">
        <authorList>
            <person name="Ping X."/>
        </authorList>
    </citation>
    <scope>NUCLEOTIDE SEQUENCE</scope>
    <source>
        <strain evidence="2">E313</strain>
    </source>
</reference>
<evidence type="ECO:0000256" key="1">
    <source>
        <dbReference type="SAM" id="SignalP"/>
    </source>
</evidence>
<keyword evidence="3" id="KW-1185">Reference proteome</keyword>
<reference evidence="2" key="2">
    <citation type="submission" date="2021-10" db="EMBL/GenBank/DDBJ databases">
        <title>Genome of Winogradskyella sp. E313.</title>
        <authorList>
            <person name="Zhou Y."/>
        </authorList>
    </citation>
    <scope>NUCLEOTIDE SEQUENCE</scope>
    <source>
        <strain evidence="2">E313</strain>
    </source>
</reference>